<evidence type="ECO:0000313" key="7">
    <source>
        <dbReference type="EMBL" id="MCI4658690.1"/>
    </source>
</evidence>
<feature type="domain" description="RNA polymerase sigma-70 region 4" evidence="6">
    <location>
        <begin position="171"/>
        <end position="216"/>
    </location>
</feature>
<dbReference type="NCBIfam" id="TIGR02937">
    <property type="entry name" value="sigma70-ECF"/>
    <property type="match status" value="1"/>
</dbReference>
<evidence type="ECO:0000256" key="4">
    <source>
        <dbReference type="ARBA" id="ARBA00023163"/>
    </source>
</evidence>
<dbReference type="InterPro" id="IPR013324">
    <property type="entry name" value="RNA_pol_sigma_r3/r4-like"/>
</dbReference>
<keyword evidence="4" id="KW-0804">Transcription</keyword>
<feature type="domain" description="RNA polymerase sigma-70 region 2" evidence="5">
    <location>
        <begin position="9"/>
        <end position="80"/>
    </location>
</feature>
<dbReference type="PANTHER" id="PTHR30385">
    <property type="entry name" value="SIGMA FACTOR F FLAGELLAR"/>
    <property type="match status" value="1"/>
</dbReference>
<protein>
    <submittedName>
        <fullName evidence="7">Sigma-70 family RNA polymerase sigma factor</fullName>
    </submittedName>
</protein>
<keyword evidence="3" id="KW-0238">DNA-binding</keyword>
<name>A0AA41QVL7_9MICO</name>
<dbReference type="Pfam" id="PF04542">
    <property type="entry name" value="Sigma70_r2"/>
    <property type="match status" value="1"/>
</dbReference>
<sequence>MNRTERNRLVTDNLPLVGYLVSEVWAKARHLSRDDLASAGALALVTSADAFNPDLGVPFGAFARRRIIGAFADEMRSNDWATRTARRRIKETRAVQETLAAALGRAASVDEIAAALGVDRETAAAGLADSERTVIALDDTTAEYIPASTVLPGESLLSAERLAYLRAAVLALPPKMREIIEQVYFDDRPVKDIAADLGITHSAVSQQRAEAIRLLRDGLGTHYADDEADYVPESRVAPARRSAYLARLADHAMLGIVNERMPAVATDVPLTEPISLPVPSRTAAIAAAKYAAAAGSLGDHGAYPARESFSLNG</sequence>
<dbReference type="EMBL" id="JALGAR010000003">
    <property type="protein sequence ID" value="MCI4658690.1"/>
    <property type="molecule type" value="Genomic_DNA"/>
</dbReference>
<dbReference type="GO" id="GO:0006352">
    <property type="term" value="P:DNA-templated transcription initiation"/>
    <property type="evidence" value="ECO:0007669"/>
    <property type="project" value="InterPro"/>
</dbReference>
<evidence type="ECO:0000313" key="8">
    <source>
        <dbReference type="Proteomes" id="UP001165341"/>
    </source>
</evidence>
<comment type="caution">
    <text evidence="7">The sequence shown here is derived from an EMBL/GenBank/DDBJ whole genome shotgun (WGS) entry which is preliminary data.</text>
</comment>
<evidence type="ECO:0000259" key="6">
    <source>
        <dbReference type="Pfam" id="PF04545"/>
    </source>
</evidence>
<dbReference type="AlphaFoldDB" id="A0AA41QVL7"/>
<dbReference type="SUPFAM" id="SSF88659">
    <property type="entry name" value="Sigma3 and sigma4 domains of RNA polymerase sigma factors"/>
    <property type="match status" value="2"/>
</dbReference>
<evidence type="ECO:0000256" key="1">
    <source>
        <dbReference type="ARBA" id="ARBA00023015"/>
    </source>
</evidence>
<accession>A0AA41QVL7</accession>
<dbReference type="Gene3D" id="1.20.140.160">
    <property type="match status" value="1"/>
</dbReference>
<dbReference type="InterPro" id="IPR007630">
    <property type="entry name" value="RNA_pol_sigma70_r4"/>
</dbReference>
<keyword evidence="1" id="KW-0805">Transcription regulation</keyword>
<dbReference type="SUPFAM" id="SSF88946">
    <property type="entry name" value="Sigma2 domain of RNA polymerase sigma factors"/>
    <property type="match status" value="1"/>
</dbReference>
<dbReference type="InterPro" id="IPR013325">
    <property type="entry name" value="RNA_pol_sigma_r2"/>
</dbReference>
<keyword evidence="2" id="KW-0731">Sigma factor</keyword>
<keyword evidence="8" id="KW-1185">Reference proteome</keyword>
<dbReference type="Gene3D" id="1.10.1740.10">
    <property type="match status" value="1"/>
</dbReference>
<reference evidence="7" key="1">
    <citation type="submission" date="2022-03" db="EMBL/GenBank/DDBJ databases">
        <title>Cryobacterium sp. nov. strain ZS14-85, isolated from Antarctic soil.</title>
        <authorList>
            <person name="Li J."/>
            <person name="Niu G."/>
        </authorList>
    </citation>
    <scope>NUCLEOTIDE SEQUENCE</scope>
    <source>
        <strain evidence="7">ZS14-85</strain>
    </source>
</reference>
<organism evidence="7 8">
    <name type="scientific">Cryobacterium zhongshanensis</name>
    <dbReference type="NCBI Taxonomy" id="2928153"/>
    <lineage>
        <taxon>Bacteria</taxon>
        <taxon>Bacillati</taxon>
        <taxon>Actinomycetota</taxon>
        <taxon>Actinomycetes</taxon>
        <taxon>Micrococcales</taxon>
        <taxon>Microbacteriaceae</taxon>
        <taxon>Cryobacterium</taxon>
    </lineage>
</organism>
<proteinExistence type="predicted"/>
<dbReference type="Proteomes" id="UP001165341">
    <property type="component" value="Unassembled WGS sequence"/>
</dbReference>
<evidence type="ECO:0000259" key="5">
    <source>
        <dbReference type="Pfam" id="PF04542"/>
    </source>
</evidence>
<dbReference type="RefSeq" id="WP_243012360.1">
    <property type="nucleotide sequence ID" value="NZ_JALGAR010000003.1"/>
</dbReference>
<dbReference type="Pfam" id="PF04545">
    <property type="entry name" value="Sigma70_r4"/>
    <property type="match status" value="1"/>
</dbReference>
<evidence type="ECO:0000256" key="3">
    <source>
        <dbReference type="ARBA" id="ARBA00023125"/>
    </source>
</evidence>
<evidence type="ECO:0000256" key="2">
    <source>
        <dbReference type="ARBA" id="ARBA00023082"/>
    </source>
</evidence>
<dbReference type="GO" id="GO:0016987">
    <property type="term" value="F:sigma factor activity"/>
    <property type="evidence" value="ECO:0007669"/>
    <property type="project" value="UniProtKB-KW"/>
</dbReference>
<dbReference type="GO" id="GO:0003677">
    <property type="term" value="F:DNA binding"/>
    <property type="evidence" value="ECO:0007669"/>
    <property type="project" value="UniProtKB-KW"/>
</dbReference>
<gene>
    <name evidence="7" type="ORF">MQH31_12815</name>
</gene>
<dbReference type="InterPro" id="IPR014284">
    <property type="entry name" value="RNA_pol_sigma-70_dom"/>
</dbReference>
<dbReference type="InterPro" id="IPR007627">
    <property type="entry name" value="RNA_pol_sigma70_r2"/>
</dbReference>